<proteinExistence type="predicted"/>
<organism evidence="1">
    <name type="scientific">Wolbachia endosymbiont of Aleurodicus dispersus</name>
    <dbReference type="NCBI Taxonomy" id="1288877"/>
    <lineage>
        <taxon>Bacteria</taxon>
        <taxon>Pseudomonadati</taxon>
        <taxon>Pseudomonadota</taxon>
        <taxon>Alphaproteobacteria</taxon>
        <taxon>Rickettsiales</taxon>
        <taxon>Anaplasmataceae</taxon>
        <taxon>Wolbachieae</taxon>
        <taxon>Wolbachia</taxon>
    </lineage>
</organism>
<reference evidence="1" key="1">
    <citation type="submission" date="2018-04" db="EMBL/GenBank/DDBJ databases">
        <authorList>
            <person name="Go L.Y."/>
            <person name="Mitchell J.A."/>
        </authorList>
    </citation>
    <scope>NUCLEOTIDE SEQUENCE</scope>
    <source>
        <strain evidence="1">WBAD</strain>
    </source>
</reference>
<dbReference type="AlphaFoldDB" id="A0A3B0JD74"/>
<evidence type="ECO:0000313" key="1">
    <source>
        <dbReference type="EMBL" id="SPP33149.1"/>
    </source>
</evidence>
<sequence length="95" mass="11285">MGLKDVTGQELRYIYRNWDKVENNVIFWRNRRKVVAPWKSTELANVYEKNSDGKFEIKGQKILAQIWSEYKPKVKAVNSNEQTRSSNIRRNPNRG</sequence>
<gene>
    <name evidence="1" type="ORF">WBAD_0664</name>
</gene>
<dbReference type="EMBL" id="OUNE01000110">
    <property type="protein sequence ID" value="SPP33149.1"/>
    <property type="molecule type" value="Genomic_DNA"/>
</dbReference>
<protein>
    <submittedName>
        <fullName evidence="1">Uncharacterized protein</fullName>
    </submittedName>
</protein>
<name>A0A3B0JD74_9RICK</name>
<accession>A0A3B0JD74</accession>